<dbReference type="InterPro" id="IPR003959">
    <property type="entry name" value="ATPase_AAA_core"/>
</dbReference>
<evidence type="ECO:0000313" key="3">
    <source>
        <dbReference type="EMBL" id="CAF4197672.1"/>
    </source>
</evidence>
<evidence type="ECO:0000313" key="6">
    <source>
        <dbReference type="Proteomes" id="UP000681967"/>
    </source>
</evidence>
<proteinExistence type="predicted"/>
<reference evidence="4" key="1">
    <citation type="submission" date="2021-02" db="EMBL/GenBank/DDBJ databases">
        <authorList>
            <person name="Nowell W R."/>
        </authorList>
    </citation>
    <scope>NUCLEOTIDE SEQUENCE</scope>
</reference>
<accession>A0A8S3H335</accession>
<dbReference type="EMBL" id="CAJOBI010017945">
    <property type="protein sequence ID" value="CAF4197672.1"/>
    <property type="molecule type" value="Genomic_DNA"/>
</dbReference>
<dbReference type="Proteomes" id="UP000676336">
    <property type="component" value="Unassembled WGS sequence"/>
</dbReference>
<name>A0A8S3H335_9BILA</name>
<dbReference type="Pfam" id="PF00004">
    <property type="entry name" value="AAA"/>
    <property type="match status" value="1"/>
</dbReference>
<dbReference type="SUPFAM" id="SSF52540">
    <property type="entry name" value="P-loop containing nucleoside triphosphate hydrolases"/>
    <property type="match status" value="1"/>
</dbReference>
<evidence type="ECO:0000313" key="5">
    <source>
        <dbReference type="EMBL" id="CAF5175071.1"/>
    </source>
</evidence>
<organism evidence="4 6">
    <name type="scientific">Rotaria magnacalcarata</name>
    <dbReference type="NCBI Taxonomy" id="392030"/>
    <lineage>
        <taxon>Eukaryota</taxon>
        <taxon>Metazoa</taxon>
        <taxon>Spiralia</taxon>
        <taxon>Gnathifera</taxon>
        <taxon>Rotifera</taxon>
        <taxon>Eurotatoria</taxon>
        <taxon>Bdelloidea</taxon>
        <taxon>Philodinida</taxon>
        <taxon>Philodinidae</taxon>
        <taxon>Rotaria</taxon>
    </lineage>
</organism>
<dbReference type="GO" id="GO:0016887">
    <property type="term" value="F:ATP hydrolysis activity"/>
    <property type="evidence" value="ECO:0007669"/>
    <property type="project" value="InterPro"/>
</dbReference>
<comment type="caution">
    <text evidence="4">The sequence shown here is derived from an EMBL/GenBank/DDBJ whole genome shotgun (WGS) entry which is preliminary data.</text>
</comment>
<feature type="non-terminal residue" evidence="4">
    <location>
        <position position="97"/>
    </location>
</feature>
<dbReference type="Proteomes" id="UP000681967">
    <property type="component" value="Unassembled WGS sequence"/>
</dbReference>
<dbReference type="Gene3D" id="3.40.50.300">
    <property type="entry name" value="P-loop containing nucleotide triphosphate hydrolases"/>
    <property type="match status" value="1"/>
</dbReference>
<protein>
    <recommendedName>
        <fullName evidence="1">ATPase AAA-type core domain-containing protein</fullName>
    </recommendedName>
</protein>
<dbReference type="EMBL" id="CAJOBH010285878">
    <property type="protein sequence ID" value="CAF5175071.1"/>
    <property type="molecule type" value="Genomic_DNA"/>
</dbReference>
<sequence>MVGPPLAAGELNRPLVGESERVLIALCQRCYRIPYAMCCVSIDEIDSLAPKRDEDSTEGKIDKISVLLSLIEGIKDVPNLMILCATNRLHMMDEAFL</sequence>
<evidence type="ECO:0000313" key="4">
    <source>
        <dbReference type="EMBL" id="CAF5175052.1"/>
    </source>
</evidence>
<dbReference type="EMBL" id="CAJOBI010017768">
    <property type="protein sequence ID" value="CAF4196598.1"/>
    <property type="molecule type" value="Genomic_DNA"/>
</dbReference>
<dbReference type="GO" id="GO:0005524">
    <property type="term" value="F:ATP binding"/>
    <property type="evidence" value="ECO:0007669"/>
    <property type="project" value="InterPro"/>
</dbReference>
<dbReference type="InterPro" id="IPR027417">
    <property type="entry name" value="P-loop_NTPase"/>
</dbReference>
<dbReference type="AlphaFoldDB" id="A0A8S3H335"/>
<gene>
    <name evidence="4" type="ORF">BYL167_LOCUS78046</name>
    <name evidence="5" type="ORF">BYL167_LOCUS78050</name>
    <name evidence="2" type="ORF">SMN809_LOCUS21701</name>
    <name evidence="3" type="ORF">SMN809_LOCUS21750</name>
</gene>
<evidence type="ECO:0000313" key="2">
    <source>
        <dbReference type="EMBL" id="CAF4196598.1"/>
    </source>
</evidence>
<evidence type="ECO:0000259" key="1">
    <source>
        <dbReference type="Pfam" id="PF00004"/>
    </source>
</evidence>
<feature type="domain" description="ATPase AAA-type core" evidence="1">
    <location>
        <begin position="8"/>
        <end position="97"/>
    </location>
</feature>
<dbReference type="EMBL" id="CAJOBH010285865">
    <property type="protein sequence ID" value="CAF5175052.1"/>
    <property type="molecule type" value="Genomic_DNA"/>
</dbReference>